<name>A0A373A1Q2_9ACTN</name>
<accession>A0A373A1Q2</accession>
<feature type="compositionally biased region" description="Low complexity" evidence="1">
    <location>
        <begin position="100"/>
        <end position="110"/>
    </location>
</feature>
<reference evidence="2 3" key="1">
    <citation type="submission" date="2018-08" db="EMBL/GenBank/DDBJ databases">
        <title>Diversity &amp; Physiological Properties of Lignin-Decomposing Actinobacteria from Soil.</title>
        <authorList>
            <person name="Roh S.G."/>
            <person name="Kim S.B."/>
        </authorList>
    </citation>
    <scope>NUCLEOTIDE SEQUENCE [LARGE SCALE GENOMIC DNA]</scope>
    <source>
        <strain evidence="2 3">MMS17-GH009</strain>
    </source>
</reference>
<evidence type="ECO:0000256" key="1">
    <source>
        <dbReference type="SAM" id="MobiDB-lite"/>
    </source>
</evidence>
<feature type="region of interest" description="Disordered" evidence="1">
    <location>
        <begin position="30"/>
        <end position="119"/>
    </location>
</feature>
<dbReference type="EMBL" id="QVIG01000001">
    <property type="protein sequence ID" value="RGD61999.1"/>
    <property type="molecule type" value="Genomic_DNA"/>
</dbReference>
<dbReference type="Proteomes" id="UP000263377">
    <property type="component" value="Unassembled WGS sequence"/>
</dbReference>
<protein>
    <submittedName>
        <fullName evidence="2">Uncharacterized protein</fullName>
    </submittedName>
</protein>
<sequence length="163" mass="17260">MTAAFTDWHRGRATLGADWQALWRKWVREQREQPGLPSPDRPARPGHRTARRRPAPAAQVSVADRLASIENEIARDQEPGPADRPLTLLPAPSGGGGRPAGAAPMPGQRPLMAALPGGRAADPDPLEVLEAIADHGQAQAVALFGWRQVAALLVGDTASAEEA</sequence>
<organism evidence="2 3">
    <name type="scientific">Kitasatospora xanthocidica</name>
    <dbReference type="NCBI Taxonomy" id="83382"/>
    <lineage>
        <taxon>Bacteria</taxon>
        <taxon>Bacillati</taxon>
        <taxon>Actinomycetota</taxon>
        <taxon>Actinomycetes</taxon>
        <taxon>Kitasatosporales</taxon>
        <taxon>Streptomycetaceae</taxon>
        <taxon>Kitasatospora</taxon>
    </lineage>
</organism>
<gene>
    <name evidence="2" type="ORF">DR950_33480</name>
</gene>
<comment type="caution">
    <text evidence="2">The sequence shown here is derived from an EMBL/GenBank/DDBJ whole genome shotgun (WGS) entry which is preliminary data.</text>
</comment>
<evidence type="ECO:0000313" key="3">
    <source>
        <dbReference type="Proteomes" id="UP000263377"/>
    </source>
</evidence>
<keyword evidence="3" id="KW-1185">Reference proteome</keyword>
<proteinExistence type="predicted"/>
<dbReference type="AlphaFoldDB" id="A0A373A1Q2"/>
<feature type="compositionally biased region" description="Basic residues" evidence="1">
    <location>
        <begin position="44"/>
        <end position="54"/>
    </location>
</feature>
<evidence type="ECO:0000313" key="2">
    <source>
        <dbReference type="EMBL" id="RGD61999.1"/>
    </source>
</evidence>